<dbReference type="PANTHER" id="PTHR35580:SF1">
    <property type="entry name" value="PHYTASE-LIKE DOMAIN-CONTAINING PROTEIN"/>
    <property type="match status" value="1"/>
</dbReference>
<keyword evidence="5" id="KW-0614">Plasmid</keyword>
<name>A0A2Z5GAV8_9BACT</name>
<dbReference type="InterPro" id="IPR010620">
    <property type="entry name" value="SBBP_repeat"/>
</dbReference>
<evidence type="ECO:0000313" key="5">
    <source>
        <dbReference type="EMBL" id="AXC16050.1"/>
    </source>
</evidence>
<feature type="signal peptide" evidence="1">
    <location>
        <begin position="1"/>
        <end position="21"/>
    </location>
</feature>
<feature type="chain" id="PRO_5016428550" evidence="1">
    <location>
        <begin position="22"/>
        <end position="1085"/>
    </location>
</feature>
<sequence length="1085" mass="112566">MKSFLPVALSLLAMSPMVVNAQELNPSVAAANQNLAPSKLVSPMKAVSPAITAAYGKLPLSFEANQGQSDPQVKFLSRGQGYSLFLTDTSAVLSLSKGIPSQPKTSAMAGNAAHQRPAKIKTDVVRMELAGAARGMQVSGADPLPGKANYLLGKDSSQWHSNVPTYAKVKYSNVYPGIDLVYYGNQRQLEYDFVVAPNADPNQARLHFAGAGKLKLNSGGDLEIIVEDGEIAFHKPVIYQMKDGERQPVEGSFQLMAKNSVGFRLASYDHSRELVVDPILAYSTYLGGTGNPNLAYDSVAGVGVDAAGNAYIAGYTISTDFPVTTGAISSNPDHHSSAPRGYVTEFDPTLSTLVYSTYFGGDQTHPGGGDTYPAALFVDGSGAVYLTGMTYNSHFPATRGPFGVINSQENAFVTKLAPGGSALVYSFLIASSLPGPTAITVDRYGSAYLTGGVNAFYDPQANGTYPTPPGAYQASSTATVDTGYAFVTKINPEGTAFDYSTYLGGPSIPDILPPPETTGLAIAVNDAGEAYVAGRTGFVSFPTTPGAFQSVNKTTATSGGSNGFIAKLNAAGSGLIYSTYLGGASSAGPYYGDEITSIALDHEGEAYVAGQASSLDFPTTAGAYQRDTSGPQFYAGFISKMNPTGTALVYSTYLGGTTIQDVAPQQGTTIAGLAIDESKHVFITGATSSNNFPVTPDAFQRTTNVLPGSWDANNAFFAELNATGSSLLYSTYLGGHPPPQDVPSGDAAAGIALDGSGHAFIVGLASSVDFPVTSKAHQQENNAGETLHYAGQVNDFVTRFDLGAMPAASATLTGVYVDDGSFQYEGGLPLTFTAVVRPYDGYSIPTGTVDFMVDGVMVKSVPLGFGGFAVYNENDLSLVTHIVTARYEGSALNDPSTSDLTTVSVDGGAAPPTYPQPGGTYNRPVKVAIESATSEATIHYTTDGTFPTVASAKYVGPITISATRTVHAIAVKSGFTSASTAAIYTIVPSAIPTKTAITSDVNPSAFNERVTFTARVTASSGATPTGTVMFKDGSQLLGTAPLVKGVAKFTIPTSLTLYGHTISALYTGSATNVESGASLTQVVVP</sequence>
<geneLocation type="plasmid" evidence="6">
    <name>pacpol2</name>
</geneLocation>
<dbReference type="AlphaFoldDB" id="A0A2Z5GAV8"/>
<dbReference type="InterPro" id="IPR013783">
    <property type="entry name" value="Ig-like_fold"/>
</dbReference>
<dbReference type="KEGG" id="abas:ACPOL_6840"/>
<dbReference type="Pfam" id="PF25778">
    <property type="entry name" value="DUF7948"/>
    <property type="match status" value="1"/>
</dbReference>
<evidence type="ECO:0000256" key="1">
    <source>
        <dbReference type="SAM" id="SignalP"/>
    </source>
</evidence>
<feature type="domain" description="Bacterial Ig-like" evidence="3">
    <location>
        <begin position="998"/>
        <end position="1083"/>
    </location>
</feature>
<dbReference type="Proteomes" id="UP000253606">
    <property type="component" value="Plasmid pACPOL2"/>
</dbReference>
<dbReference type="OrthoDB" id="99353at2"/>
<gene>
    <name evidence="5" type="ORF">ACPOL_6840</name>
</gene>
<dbReference type="PANTHER" id="PTHR35580">
    <property type="entry name" value="CELL SURFACE GLYCOPROTEIN (S-LAYER PROTEIN)-LIKE PROTEIN"/>
    <property type="match status" value="1"/>
</dbReference>
<proteinExistence type="predicted"/>
<dbReference type="EMBL" id="CP030842">
    <property type="protein sequence ID" value="AXC16050.1"/>
    <property type="molecule type" value="Genomic_DNA"/>
</dbReference>
<organism evidence="5 6">
    <name type="scientific">Acidisarcina polymorpha</name>
    <dbReference type="NCBI Taxonomy" id="2211140"/>
    <lineage>
        <taxon>Bacteria</taxon>
        <taxon>Pseudomonadati</taxon>
        <taxon>Acidobacteriota</taxon>
        <taxon>Terriglobia</taxon>
        <taxon>Terriglobales</taxon>
        <taxon>Acidobacteriaceae</taxon>
        <taxon>Acidisarcina</taxon>
    </lineage>
</organism>
<dbReference type="Gene3D" id="2.60.40.10">
    <property type="entry name" value="Immunoglobulins"/>
    <property type="match status" value="2"/>
</dbReference>
<evidence type="ECO:0000313" key="6">
    <source>
        <dbReference type="Proteomes" id="UP000253606"/>
    </source>
</evidence>
<evidence type="ECO:0000259" key="2">
    <source>
        <dbReference type="Pfam" id="PF13290"/>
    </source>
</evidence>
<dbReference type="RefSeq" id="WP_114211248.1">
    <property type="nucleotide sequence ID" value="NZ_CP030842.1"/>
</dbReference>
<dbReference type="InterPro" id="IPR059177">
    <property type="entry name" value="GH29D-like_dom"/>
</dbReference>
<feature type="domain" description="Bacterial Ig-like" evidence="3">
    <location>
        <begin position="827"/>
        <end position="905"/>
    </location>
</feature>
<dbReference type="Pfam" id="PF06739">
    <property type="entry name" value="SBBP"/>
    <property type="match status" value="3"/>
</dbReference>
<dbReference type="Pfam" id="PF13290">
    <property type="entry name" value="CHB_HEX_C_1"/>
    <property type="match status" value="1"/>
</dbReference>
<dbReference type="InterPro" id="IPR057708">
    <property type="entry name" value="DUF7948"/>
</dbReference>
<dbReference type="InterPro" id="IPR052918">
    <property type="entry name" value="Motility_Chemotaxis_Reg"/>
</dbReference>
<feature type="domain" description="GH29D-like beta-sandwich" evidence="2">
    <location>
        <begin position="917"/>
        <end position="977"/>
    </location>
</feature>
<evidence type="ECO:0000259" key="4">
    <source>
        <dbReference type="Pfam" id="PF25778"/>
    </source>
</evidence>
<evidence type="ECO:0000259" key="3">
    <source>
        <dbReference type="Pfam" id="PF16640"/>
    </source>
</evidence>
<keyword evidence="6" id="KW-1185">Reference proteome</keyword>
<accession>A0A2Z5GAV8</accession>
<dbReference type="InterPro" id="IPR032109">
    <property type="entry name" value="Big_3_5"/>
</dbReference>
<protein>
    <submittedName>
        <fullName evidence="5">Cell surface protein</fullName>
    </submittedName>
</protein>
<reference evidence="5 6" key="1">
    <citation type="journal article" date="2018" name="Front. Microbiol.">
        <title>Hydrolytic Capabilities as a Key to Environmental Success: Chitinolytic and Cellulolytic Acidobacteria From Acidic Sub-arctic Soils and Boreal Peatlands.</title>
        <authorList>
            <person name="Belova S.E."/>
            <person name="Ravin N.V."/>
            <person name="Pankratov T.A."/>
            <person name="Rakitin A.L."/>
            <person name="Ivanova A.A."/>
            <person name="Beletsky A.V."/>
            <person name="Mardanov A.V."/>
            <person name="Sinninghe Damste J.S."/>
            <person name="Dedysh S.N."/>
        </authorList>
    </citation>
    <scope>NUCLEOTIDE SEQUENCE [LARGE SCALE GENOMIC DNA]</scope>
    <source>
        <strain evidence="5 6">SBC82</strain>
        <plasmid evidence="6">pacpol2</plasmid>
    </source>
</reference>
<feature type="domain" description="DUF7948" evidence="4">
    <location>
        <begin position="62"/>
        <end position="279"/>
    </location>
</feature>
<keyword evidence="1" id="KW-0732">Signal</keyword>
<dbReference type="Pfam" id="PF16640">
    <property type="entry name" value="Big_3_5"/>
    <property type="match status" value="2"/>
</dbReference>